<dbReference type="Proteomes" id="UP000473325">
    <property type="component" value="Unassembled WGS sequence"/>
</dbReference>
<protein>
    <submittedName>
        <fullName evidence="2">Glycerophosphodiester phosphodiesterase</fullName>
    </submittedName>
</protein>
<dbReference type="InterPro" id="IPR017946">
    <property type="entry name" value="PLC-like_Pdiesterase_TIM-brl"/>
</dbReference>
<dbReference type="SUPFAM" id="SSF51695">
    <property type="entry name" value="PLC-like phosphodiesterases"/>
    <property type="match status" value="1"/>
</dbReference>
<accession>A0A6L7EYG0</accession>
<dbReference type="PANTHER" id="PTHR46211:SF1">
    <property type="entry name" value="GLYCEROPHOSPHODIESTER PHOSPHODIESTERASE, CYTOPLASMIC"/>
    <property type="match status" value="1"/>
</dbReference>
<keyword evidence="3" id="KW-1185">Reference proteome</keyword>
<organism evidence="2 3">
    <name type="scientific">Nocardioides flavescens</name>
    <dbReference type="NCBI Taxonomy" id="2691959"/>
    <lineage>
        <taxon>Bacteria</taxon>
        <taxon>Bacillati</taxon>
        <taxon>Actinomycetota</taxon>
        <taxon>Actinomycetes</taxon>
        <taxon>Propionibacteriales</taxon>
        <taxon>Nocardioidaceae</taxon>
        <taxon>Nocardioides</taxon>
    </lineage>
</organism>
<dbReference type="GO" id="GO:0006629">
    <property type="term" value="P:lipid metabolic process"/>
    <property type="evidence" value="ECO:0007669"/>
    <property type="project" value="InterPro"/>
</dbReference>
<dbReference type="InterPro" id="IPR030395">
    <property type="entry name" value="GP_PDE_dom"/>
</dbReference>
<sequence length="288" mass="31142">MNRDGSRLPRVIGHRGAPGYRPENTLASFSLAIALGADALETDVVMTADGVPVLRHERDLGLTTDGEGLLVEELTLAELKQLRCRERWPERRARSARWDGHLEVATLDELLLLVAEQPRPVELHLELKDPDELAAAGLALEDAVLASLRDHGLDRRADTRARAGVVLSSFTPGCLHRLRDRTDLPLVQLVDVDDPVCLDLDQPAGGIGIAVSRALSDPELVARAHRAGLGVTAWTVRDDDPGGAERADAQVRRLLDLGIDGLFTDHPDTTLLGREVWAAGLSRPVGAA</sequence>
<dbReference type="AlphaFoldDB" id="A0A6L7EYG0"/>
<dbReference type="EMBL" id="WUEK01000004">
    <property type="protein sequence ID" value="MXG89435.1"/>
    <property type="molecule type" value="Genomic_DNA"/>
</dbReference>
<dbReference type="PROSITE" id="PS51704">
    <property type="entry name" value="GP_PDE"/>
    <property type="match status" value="1"/>
</dbReference>
<comment type="caution">
    <text evidence="2">The sequence shown here is derived from an EMBL/GenBank/DDBJ whole genome shotgun (WGS) entry which is preliminary data.</text>
</comment>
<evidence type="ECO:0000259" key="1">
    <source>
        <dbReference type="PROSITE" id="PS51704"/>
    </source>
</evidence>
<proteinExistence type="predicted"/>
<evidence type="ECO:0000313" key="3">
    <source>
        <dbReference type="Proteomes" id="UP000473325"/>
    </source>
</evidence>
<evidence type="ECO:0000313" key="2">
    <source>
        <dbReference type="EMBL" id="MXG89435.1"/>
    </source>
</evidence>
<dbReference type="PANTHER" id="PTHR46211">
    <property type="entry name" value="GLYCEROPHOSPHORYL DIESTER PHOSPHODIESTERASE"/>
    <property type="match status" value="1"/>
</dbReference>
<feature type="domain" description="GP-PDE" evidence="1">
    <location>
        <begin position="9"/>
        <end position="274"/>
    </location>
</feature>
<dbReference type="Pfam" id="PF03009">
    <property type="entry name" value="GDPD"/>
    <property type="match status" value="1"/>
</dbReference>
<gene>
    <name evidence="2" type="ORF">GRQ65_07710</name>
</gene>
<dbReference type="Gene3D" id="3.20.20.190">
    <property type="entry name" value="Phosphatidylinositol (PI) phosphodiesterase"/>
    <property type="match status" value="1"/>
</dbReference>
<reference evidence="2 3" key="1">
    <citation type="submission" date="2019-12" db="EMBL/GenBank/DDBJ databases">
        <authorList>
            <person name="Kun Z."/>
        </authorList>
    </citation>
    <scope>NUCLEOTIDE SEQUENCE [LARGE SCALE GENOMIC DNA]</scope>
    <source>
        <strain evidence="2 3">YIM 123512</strain>
    </source>
</reference>
<name>A0A6L7EYG0_9ACTN</name>
<dbReference type="GO" id="GO:0008081">
    <property type="term" value="F:phosphoric diester hydrolase activity"/>
    <property type="evidence" value="ECO:0007669"/>
    <property type="project" value="InterPro"/>
</dbReference>